<keyword evidence="5" id="KW-0378">Hydrolase</keyword>
<protein>
    <recommendedName>
        <fullName evidence="4">phosphoglycolate phosphatase</fullName>
        <ecNumber evidence="4">3.1.3.18</ecNumber>
    </recommendedName>
</protein>
<dbReference type="InterPro" id="IPR023198">
    <property type="entry name" value="PGP-like_dom2"/>
</dbReference>
<comment type="caution">
    <text evidence="5">The sequence shown here is derived from an EMBL/GenBank/DDBJ whole genome shotgun (WGS) entry which is preliminary data.</text>
</comment>
<dbReference type="Proteomes" id="UP001399917">
    <property type="component" value="Unassembled WGS sequence"/>
</dbReference>
<dbReference type="InterPro" id="IPR023214">
    <property type="entry name" value="HAD_sf"/>
</dbReference>
<keyword evidence="6" id="KW-1185">Reference proteome</keyword>
<dbReference type="SFLD" id="SFLDG01129">
    <property type="entry name" value="C1.5:_HAD__Beta-PGM__Phosphata"/>
    <property type="match status" value="1"/>
</dbReference>
<gene>
    <name evidence="5" type="ORF">GCM10022404_08880</name>
</gene>
<dbReference type="Gene3D" id="3.40.50.1000">
    <property type="entry name" value="HAD superfamily/HAD-like"/>
    <property type="match status" value="1"/>
</dbReference>
<dbReference type="EMBL" id="BAABDF010000003">
    <property type="protein sequence ID" value="GAA3860246.1"/>
    <property type="molecule type" value="Genomic_DNA"/>
</dbReference>
<dbReference type="Pfam" id="PF00702">
    <property type="entry name" value="Hydrolase"/>
    <property type="match status" value="1"/>
</dbReference>
<evidence type="ECO:0000256" key="4">
    <source>
        <dbReference type="ARBA" id="ARBA00013078"/>
    </source>
</evidence>
<organism evidence="5 6">
    <name type="scientific">Celeribacter arenosi</name>
    <dbReference type="NCBI Taxonomy" id="792649"/>
    <lineage>
        <taxon>Bacteria</taxon>
        <taxon>Pseudomonadati</taxon>
        <taxon>Pseudomonadota</taxon>
        <taxon>Alphaproteobacteria</taxon>
        <taxon>Rhodobacterales</taxon>
        <taxon>Roseobacteraceae</taxon>
        <taxon>Celeribacter</taxon>
    </lineage>
</organism>
<dbReference type="InterPro" id="IPR050155">
    <property type="entry name" value="HAD-like_hydrolase_sf"/>
</dbReference>
<evidence type="ECO:0000256" key="1">
    <source>
        <dbReference type="ARBA" id="ARBA00000830"/>
    </source>
</evidence>
<evidence type="ECO:0000256" key="2">
    <source>
        <dbReference type="ARBA" id="ARBA00004818"/>
    </source>
</evidence>
<reference evidence="6" key="1">
    <citation type="journal article" date="2019" name="Int. J. Syst. Evol. Microbiol.">
        <title>The Global Catalogue of Microorganisms (GCM) 10K type strain sequencing project: providing services to taxonomists for standard genome sequencing and annotation.</title>
        <authorList>
            <consortium name="The Broad Institute Genomics Platform"/>
            <consortium name="The Broad Institute Genome Sequencing Center for Infectious Disease"/>
            <person name="Wu L."/>
            <person name="Ma J."/>
        </authorList>
    </citation>
    <scope>NUCLEOTIDE SEQUENCE [LARGE SCALE GENOMIC DNA]</scope>
    <source>
        <strain evidence="6">JCM 17190</strain>
    </source>
</reference>
<dbReference type="InterPro" id="IPR036412">
    <property type="entry name" value="HAD-like_sf"/>
</dbReference>
<accession>A0ABP7JZH6</accession>
<comment type="similarity">
    <text evidence="3">Belongs to the HAD-like hydrolase superfamily. CbbY/CbbZ/Gph/YieH family.</text>
</comment>
<evidence type="ECO:0000313" key="6">
    <source>
        <dbReference type="Proteomes" id="UP001399917"/>
    </source>
</evidence>
<dbReference type="PANTHER" id="PTHR43434">
    <property type="entry name" value="PHOSPHOGLYCOLATE PHOSPHATASE"/>
    <property type="match status" value="1"/>
</dbReference>
<proteinExistence type="inferred from homology"/>
<dbReference type="GO" id="GO:0016787">
    <property type="term" value="F:hydrolase activity"/>
    <property type="evidence" value="ECO:0007669"/>
    <property type="project" value="UniProtKB-KW"/>
</dbReference>
<dbReference type="PANTHER" id="PTHR43434:SF1">
    <property type="entry name" value="PHOSPHOGLYCOLATE PHOSPHATASE"/>
    <property type="match status" value="1"/>
</dbReference>
<dbReference type="InterPro" id="IPR006439">
    <property type="entry name" value="HAD-SF_hydro_IA"/>
</dbReference>
<dbReference type="NCBIfam" id="TIGR01509">
    <property type="entry name" value="HAD-SF-IA-v3"/>
    <property type="match status" value="1"/>
</dbReference>
<comment type="catalytic activity">
    <reaction evidence="1">
        <text>2-phosphoglycolate + H2O = glycolate + phosphate</text>
        <dbReference type="Rhea" id="RHEA:14369"/>
        <dbReference type="ChEBI" id="CHEBI:15377"/>
        <dbReference type="ChEBI" id="CHEBI:29805"/>
        <dbReference type="ChEBI" id="CHEBI:43474"/>
        <dbReference type="ChEBI" id="CHEBI:58033"/>
        <dbReference type="EC" id="3.1.3.18"/>
    </reaction>
</comment>
<dbReference type="SUPFAM" id="SSF56784">
    <property type="entry name" value="HAD-like"/>
    <property type="match status" value="1"/>
</dbReference>
<comment type="pathway">
    <text evidence="2">Organic acid metabolism; glycolate biosynthesis; glycolate from 2-phosphoglycolate: step 1/1.</text>
</comment>
<name>A0ABP7JZH6_9RHOB</name>
<dbReference type="SFLD" id="SFLDS00003">
    <property type="entry name" value="Haloacid_Dehalogenase"/>
    <property type="match status" value="1"/>
</dbReference>
<dbReference type="Gene3D" id="1.10.150.240">
    <property type="entry name" value="Putative phosphatase, domain 2"/>
    <property type="match status" value="1"/>
</dbReference>
<evidence type="ECO:0000313" key="5">
    <source>
        <dbReference type="EMBL" id="GAA3860246.1"/>
    </source>
</evidence>
<dbReference type="RefSeq" id="WP_344843999.1">
    <property type="nucleotide sequence ID" value="NZ_BAABDF010000003.1"/>
</dbReference>
<evidence type="ECO:0000256" key="3">
    <source>
        <dbReference type="ARBA" id="ARBA00006171"/>
    </source>
</evidence>
<sequence length="219" mass="23330">MKPDLLIFDCDGVLVDSEPPTLALLRDDLDAHGLTLTMDDIERDYTGLMMSNVAKKAVANGATLPDTWVPDFYAKMFDRLRDGVALIVGIESALDALDAAGIPYCVASNGPMEKMEITLGAHPAFYKRLAGRLHSAHTHGTGKPDPELLLIAARSMGVDPTRAIMIDDSPSGCIAAARANMRCFGFDTRGDGAHLTATGAEHLAAMADLPARLGLTNPR</sequence>
<dbReference type="EC" id="3.1.3.18" evidence="4"/>